<dbReference type="InterPro" id="IPR011993">
    <property type="entry name" value="PH-like_dom_sf"/>
</dbReference>
<feature type="region of interest" description="Disordered" evidence="5">
    <location>
        <begin position="697"/>
        <end position="718"/>
    </location>
</feature>
<dbReference type="InterPro" id="IPR008954">
    <property type="entry name" value="Moesin_tail_sf"/>
</dbReference>
<dbReference type="Pfam" id="PF00769">
    <property type="entry name" value="ERM_C"/>
    <property type="match status" value="1"/>
</dbReference>
<dbReference type="InterPro" id="IPR000299">
    <property type="entry name" value="FERM_domain"/>
</dbReference>
<dbReference type="SUPFAM" id="SSF48350">
    <property type="entry name" value="GTPase activation domain, GAP"/>
    <property type="match status" value="1"/>
</dbReference>
<dbReference type="PROSITE" id="PS50057">
    <property type="entry name" value="FERM_3"/>
    <property type="match status" value="1"/>
</dbReference>
<dbReference type="Gene3D" id="6.10.360.10">
    <property type="match status" value="1"/>
</dbReference>
<gene>
    <name evidence="8" type="ORF">DUI87_10411</name>
</gene>
<dbReference type="InterPro" id="IPR008936">
    <property type="entry name" value="Rho_GTPase_activation_prot"/>
</dbReference>
<dbReference type="InterPro" id="IPR035963">
    <property type="entry name" value="FERM_2"/>
</dbReference>
<evidence type="ECO:0000313" key="9">
    <source>
        <dbReference type="Proteomes" id="UP000269221"/>
    </source>
</evidence>
<evidence type="ECO:0000256" key="1">
    <source>
        <dbReference type="ARBA" id="ARBA00004202"/>
    </source>
</evidence>
<dbReference type="Gene3D" id="1.20.80.10">
    <property type="match status" value="1"/>
</dbReference>
<name>A0A3M0KIK1_HIRRU</name>
<evidence type="ECO:0000259" key="7">
    <source>
        <dbReference type="PROSITE" id="PS50238"/>
    </source>
</evidence>
<dbReference type="GO" id="GO:0007165">
    <property type="term" value="P:signal transduction"/>
    <property type="evidence" value="ECO:0007669"/>
    <property type="project" value="InterPro"/>
</dbReference>
<organism evidence="8 9">
    <name type="scientific">Hirundo rustica rustica</name>
    <dbReference type="NCBI Taxonomy" id="333673"/>
    <lineage>
        <taxon>Eukaryota</taxon>
        <taxon>Metazoa</taxon>
        <taxon>Chordata</taxon>
        <taxon>Craniata</taxon>
        <taxon>Vertebrata</taxon>
        <taxon>Euteleostomi</taxon>
        <taxon>Archelosauria</taxon>
        <taxon>Archosauria</taxon>
        <taxon>Dinosauria</taxon>
        <taxon>Saurischia</taxon>
        <taxon>Theropoda</taxon>
        <taxon>Coelurosauria</taxon>
        <taxon>Aves</taxon>
        <taxon>Neognathae</taxon>
        <taxon>Neoaves</taxon>
        <taxon>Telluraves</taxon>
        <taxon>Australaves</taxon>
        <taxon>Passeriformes</taxon>
        <taxon>Sylvioidea</taxon>
        <taxon>Hirundinidae</taxon>
        <taxon>Hirundo</taxon>
    </lineage>
</organism>
<proteinExistence type="predicted"/>
<feature type="domain" description="Rho-GAP" evidence="7">
    <location>
        <begin position="1"/>
        <end position="103"/>
    </location>
</feature>
<evidence type="ECO:0000256" key="5">
    <source>
        <dbReference type="SAM" id="MobiDB-lite"/>
    </source>
</evidence>
<dbReference type="PROSITE" id="PS00660">
    <property type="entry name" value="FERM_1"/>
    <property type="match status" value="1"/>
</dbReference>
<keyword evidence="3" id="KW-1003">Cell membrane</keyword>
<dbReference type="FunFam" id="3.10.20.90:FF:000013">
    <property type="entry name" value="radixin isoform X1"/>
    <property type="match status" value="1"/>
</dbReference>
<dbReference type="FunFam" id="2.30.29.30:FF:000003">
    <property type="entry name" value="Radixin isoform 1"/>
    <property type="match status" value="1"/>
</dbReference>
<sequence length="741" mass="86431">MHEQAKVYNLLLGIKHLCSHSMVADKLPRPNLVLLKLLLSVLHHISQNAETNKMDSSNLAICIGPNMLSPGTDSTLPLEVQKEMNDKVTVLVEFLINNCSEIFEEDIAFPACALAEESPEHTDSSTDWIDKGLELGFPKCSAVGVTRRSVSGLLMQPGKINVRVVTMDAELEFAIQPNTTGKQLFDQVVKTIGLREVWYFGLQYVDNKGFQTWLKLDKKVSAQEIRKENPLQFRFRAKFFPEDVSEELIQDITQKLFFLQVKEGILSDEIYCPPETAVLLGSYAVQAKFGDYNKEVHKPGYLNSERLIPQRVMDQHKLSREQWEERIQVWHAEHSGMLKENAMLEYLKIAQDLEMYGINYFEIKNKKGTDLWLGVDALGLNIYEKDDKLTPKIGFPWSEIRNISFNDKKFVIKPIDKKAPDFVFYAPRLRINKRILQLCMGNHELYMRRRKPDTIEVQQMKAQAREEKHQKQLERKQLEDEKRRRETIEREKEQMLREKEELLVRLQEYEVKTQKAEKELSDQIQRAIQLEEERKRAQEEAERLEADRLAALQAKEELERQTVDQKKNQEQLATELAEYTAKIALLEEARKRKESEVEEWQIRAREAQEDLVKTKEELHLVMTAPPPPPPPVYEPVNYHVHDNLQDEGSEYSAYSAEFSSEGIRNDRNEEKRITEAEKNARVQSQLRALTDELAQARVENKRTQNDIIHSENMRQGRDKYKTLRQIRQGNTKQRIDEFEAM</sequence>
<dbReference type="Pfam" id="PF09379">
    <property type="entry name" value="FERM_N"/>
    <property type="match status" value="1"/>
</dbReference>
<dbReference type="PROSITE" id="PS50238">
    <property type="entry name" value="RHOGAP"/>
    <property type="match status" value="1"/>
</dbReference>
<evidence type="ECO:0000313" key="8">
    <source>
        <dbReference type="EMBL" id="RMC12886.1"/>
    </source>
</evidence>
<dbReference type="OrthoDB" id="6018897at2759"/>
<dbReference type="AlphaFoldDB" id="A0A3M0KIK1"/>
<evidence type="ECO:0008006" key="10">
    <source>
        <dbReference type="Google" id="ProtNLM"/>
    </source>
</evidence>
<evidence type="ECO:0000256" key="2">
    <source>
        <dbReference type="ARBA" id="ARBA00022468"/>
    </source>
</evidence>
<reference evidence="8 9" key="1">
    <citation type="submission" date="2018-07" db="EMBL/GenBank/DDBJ databases">
        <title>A high quality draft genome assembly of the barn swallow (H. rustica rustica).</title>
        <authorList>
            <person name="Formenti G."/>
            <person name="Chiara M."/>
            <person name="Poveda L."/>
            <person name="Francoijs K.-J."/>
            <person name="Bonisoli-Alquati A."/>
            <person name="Canova L."/>
            <person name="Gianfranceschi L."/>
            <person name="Horner D.S."/>
            <person name="Saino N."/>
        </authorList>
    </citation>
    <scope>NUCLEOTIDE SEQUENCE [LARGE SCALE GENOMIC DNA]</scope>
    <source>
        <strain evidence="8">Chelidonia</strain>
        <tissue evidence="8">Blood</tissue>
    </source>
</reference>
<dbReference type="InterPro" id="IPR018979">
    <property type="entry name" value="FERM_N"/>
</dbReference>
<dbReference type="PRINTS" id="PR00935">
    <property type="entry name" value="BAND41"/>
</dbReference>
<feature type="compositionally biased region" description="Basic and acidic residues" evidence="5">
    <location>
        <begin position="698"/>
        <end position="718"/>
    </location>
</feature>
<dbReference type="SMART" id="SM01196">
    <property type="entry name" value="FERM_C"/>
    <property type="match status" value="1"/>
</dbReference>
<dbReference type="CDD" id="cd14473">
    <property type="entry name" value="FERM_B-lobe"/>
    <property type="match status" value="1"/>
</dbReference>
<dbReference type="PROSITE" id="PS00661">
    <property type="entry name" value="FERM_2"/>
    <property type="match status" value="1"/>
</dbReference>
<dbReference type="CDD" id="cd17239">
    <property type="entry name" value="FERM_F1_Ezrin"/>
    <property type="match status" value="1"/>
</dbReference>
<dbReference type="FunFam" id="1.20.80.10:FF:000002">
    <property type="entry name" value="radixin isoform X1"/>
    <property type="match status" value="1"/>
</dbReference>
<feature type="region of interest" description="Disordered" evidence="5">
    <location>
        <begin position="461"/>
        <end position="486"/>
    </location>
</feature>
<dbReference type="EMBL" id="QRBI01000106">
    <property type="protein sequence ID" value="RMC12886.1"/>
    <property type="molecule type" value="Genomic_DNA"/>
</dbReference>
<dbReference type="PRINTS" id="PR00661">
    <property type="entry name" value="ERMFAMILY"/>
</dbReference>
<accession>A0A3M0KIK1</accession>
<dbReference type="InterPro" id="IPR029071">
    <property type="entry name" value="Ubiquitin-like_domsf"/>
</dbReference>
<dbReference type="Gene3D" id="1.20.5.450">
    <property type="match status" value="1"/>
</dbReference>
<dbReference type="PANTHER" id="PTHR23281">
    <property type="entry name" value="MERLIN/MOESIN/EZRIN/RADIXIN"/>
    <property type="match status" value="1"/>
</dbReference>
<dbReference type="InterPro" id="IPR011174">
    <property type="entry name" value="ERM"/>
</dbReference>
<dbReference type="CDD" id="cd13194">
    <property type="entry name" value="FERM_C_ERM"/>
    <property type="match status" value="1"/>
</dbReference>
<comment type="caution">
    <text evidence="8">The sequence shown here is derived from an EMBL/GenBank/DDBJ whole genome shotgun (WGS) entry which is preliminary data.</text>
</comment>
<dbReference type="Pfam" id="PF09380">
    <property type="entry name" value="FERM_C"/>
    <property type="match status" value="1"/>
</dbReference>
<dbReference type="InterPro" id="IPR019747">
    <property type="entry name" value="FERM_CS"/>
</dbReference>
<dbReference type="FunFam" id="1.20.5.450:FF:000001">
    <property type="entry name" value="radixin isoform X2"/>
    <property type="match status" value="1"/>
</dbReference>
<dbReference type="InterPro" id="IPR000198">
    <property type="entry name" value="RhoGAP_dom"/>
</dbReference>
<dbReference type="Proteomes" id="UP000269221">
    <property type="component" value="Unassembled WGS sequence"/>
</dbReference>
<dbReference type="InterPro" id="IPR041789">
    <property type="entry name" value="ERM_FERM_C"/>
</dbReference>
<dbReference type="GO" id="GO:0005096">
    <property type="term" value="F:GTPase activator activity"/>
    <property type="evidence" value="ECO:0007669"/>
    <property type="project" value="UniProtKB-KW"/>
</dbReference>
<dbReference type="InterPro" id="IPR019748">
    <property type="entry name" value="FERM_central"/>
</dbReference>
<feature type="domain" description="FERM" evidence="6">
    <location>
        <begin position="160"/>
        <end position="450"/>
    </location>
</feature>
<keyword evidence="4" id="KW-0472">Membrane</keyword>
<dbReference type="InterPro" id="IPR014352">
    <property type="entry name" value="FERM/acyl-CoA-bd_prot_sf"/>
</dbReference>
<dbReference type="Gene3D" id="2.30.29.30">
    <property type="entry name" value="Pleckstrin-homology domain (PH domain)/Phosphotyrosine-binding domain (PTB)"/>
    <property type="match status" value="1"/>
</dbReference>
<dbReference type="SUPFAM" id="SSF48678">
    <property type="entry name" value="Moesin tail domain"/>
    <property type="match status" value="1"/>
</dbReference>
<comment type="subcellular location">
    <subcellularLocation>
        <location evidence="1">Cell membrane</location>
        <topology evidence="1">Peripheral membrane protein</topology>
    </subcellularLocation>
</comment>
<dbReference type="SUPFAM" id="SSF54236">
    <property type="entry name" value="Ubiquitin-like"/>
    <property type="match status" value="1"/>
</dbReference>
<keyword evidence="9" id="KW-1185">Reference proteome</keyword>
<protein>
    <recommendedName>
        <fullName evidence="10">FERM domain-containing protein</fullName>
    </recommendedName>
</protein>
<dbReference type="InterPro" id="IPR011259">
    <property type="entry name" value="ERM_C_dom"/>
</dbReference>
<dbReference type="STRING" id="333673.A0A3M0KIK1"/>
<dbReference type="Gene3D" id="3.10.20.90">
    <property type="entry name" value="Phosphatidylinositol 3-kinase Catalytic Subunit, Chain A, domain 1"/>
    <property type="match status" value="1"/>
</dbReference>
<evidence type="ECO:0000256" key="4">
    <source>
        <dbReference type="ARBA" id="ARBA00023136"/>
    </source>
</evidence>
<keyword evidence="2" id="KW-0343">GTPase activation</keyword>
<dbReference type="InterPro" id="IPR046810">
    <property type="entry name" value="ERM_helical"/>
</dbReference>
<dbReference type="Gene3D" id="1.10.555.10">
    <property type="entry name" value="Rho GTPase activation protein"/>
    <property type="match status" value="1"/>
</dbReference>
<dbReference type="SUPFAM" id="SSF47031">
    <property type="entry name" value="Second domain of FERM"/>
    <property type="match status" value="1"/>
</dbReference>
<feature type="compositionally biased region" description="Basic and acidic residues" evidence="5">
    <location>
        <begin position="463"/>
        <end position="486"/>
    </location>
</feature>
<dbReference type="InterPro" id="IPR000798">
    <property type="entry name" value="Ez/rad/moesin-like"/>
</dbReference>
<dbReference type="Pfam" id="PF20492">
    <property type="entry name" value="ERM_helical"/>
    <property type="match status" value="1"/>
</dbReference>
<dbReference type="GO" id="GO:0003779">
    <property type="term" value="F:actin binding"/>
    <property type="evidence" value="ECO:0007669"/>
    <property type="project" value="InterPro"/>
</dbReference>
<dbReference type="SMART" id="SM00295">
    <property type="entry name" value="B41"/>
    <property type="match status" value="1"/>
</dbReference>
<evidence type="ECO:0000256" key="3">
    <source>
        <dbReference type="ARBA" id="ARBA00022475"/>
    </source>
</evidence>
<dbReference type="Pfam" id="PF00620">
    <property type="entry name" value="RhoGAP"/>
    <property type="match status" value="1"/>
</dbReference>
<dbReference type="Pfam" id="PF00373">
    <property type="entry name" value="FERM_M"/>
    <property type="match status" value="1"/>
</dbReference>
<dbReference type="GO" id="GO:0005886">
    <property type="term" value="C:plasma membrane"/>
    <property type="evidence" value="ECO:0007669"/>
    <property type="project" value="UniProtKB-SubCell"/>
</dbReference>
<dbReference type="InterPro" id="IPR019749">
    <property type="entry name" value="Band_41_domain"/>
</dbReference>
<dbReference type="SUPFAM" id="SSF50729">
    <property type="entry name" value="PH domain-like"/>
    <property type="match status" value="1"/>
</dbReference>
<dbReference type="InterPro" id="IPR018980">
    <property type="entry name" value="FERM_PH-like_C"/>
</dbReference>
<evidence type="ECO:0000259" key="6">
    <source>
        <dbReference type="PROSITE" id="PS50057"/>
    </source>
</evidence>